<feature type="domain" description="ArnT-like N-terminal" evidence="9">
    <location>
        <begin position="11"/>
        <end position="236"/>
    </location>
</feature>
<dbReference type="PANTHER" id="PTHR33908:SF3">
    <property type="entry name" value="UNDECAPRENYL PHOSPHATE-ALPHA-4-AMINO-4-DEOXY-L-ARABINOSE ARABINOSYL TRANSFERASE"/>
    <property type="match status" value="1"/>
</dbReference>
<feature type="transmembrane region" description="Helical" evidence="8">
    <location>
        <begin position="87"/>
        <end position="108"/>
    </location>
</feature>
<keyword evidence="2" id="KW-1003">Cell membrane</keyword>
<feature type="transmembrane region" description="Helical" evidence="8">
    <location>
        <begin position="165"/>
        <end position="192"/>
    </location>
</feature>
<feature type="transmembrane region" description="Helical" evidence="8">
    <location>
        <begin position="266"/>
        <end position="289"/>
    </location>
</feature>
<dbReference type="Proteomes" id="UP001208074">
    <property type="component" value="Unassembled WGS sequence"/>
</dbReference>
<evidence type="ECO:0000256" key="4">
    <source>
        <dbReference type="ARBA" id="ARBA00022679"/>
    </source>
</evidence>
<dbReference type="GO" id="GO:0000030">
    <property type="term" value="F:mannosyltransferase activity"/>
    <property type="evidence" value="ECO:0007669"/>
    <property type="project" value="InterPro"/>
</dbReference>
<evidence type="ECO:0000256" key="1">
    <source>
        <dbReference type="ARBA" id="ARBA00004651"/>
    </source>
</evidence>
<evidence type="ECO:0000313" key="11">
    <source>
        <dbReference type="Proteomes" id="UP001208074"/>
    </source>
</evidence>
<accession>A0AAW5VQ59</accession>
<protein>
    <submittedName>
        <fullName evidence="10">Glycosyltransferase family 39 protein</fullName>
    </submittedName>
</protein>
<dbReference type="Pfam" id="PF02366">
    <property type="entry name" value="PMT"/>
    <property type="match status" value="1"/>
</dbReference>
<name>A0AAW5VQ59_9BURK</name>
<dbReference type="GO" id="GO:0005886">
    <property type="term" value="C:plasma membrane"/>
    <property type="evidence" value="ECO:0007669"/>
    <property type="project" value="UniProtKB-SubCell"/>
</dbReference>
<feature type="transmembrane region" description="Helical" evidence="8">
    <location>
        <begin position="360"/>
        <end position="382"/>
    </location>
</feature>
<dbReference type="RefSeq" id="WP_026484208.1">
    <property type="nucleotide sequence ID" value="NZ_JAPKNB010000008.1"/>
</dbReference>
<feature type="transmembrane region" description="Helical" evidence="8">
    <location>
        <begin position="204"/>
        <end position="223"/>
    </location>
</feature>
<feature type="transmembrane region" description="Helical" evidence="8">
    <location>
        <begin position="120"/>
        <end position="153"/>
    </location>
</feature>
<comment type="subcellular location">
    <subcellularLocation>
        <location evidence="1">Cell membrane</location>
        <topology evidence="1">Multi-pass membrane protein</topology>
    </subcellularLocation>
</comment>
<organism evidence="10 11">
    <name type="scientific">Alcaligenes phenolicus</name>
    <dbReference type="NCBI Taxonomy" id="232846"/>
    <lineage>
        <taxon>Bacteria</taxon>
        <taxon>Pseudomonadati</taxon>
        <taxon>Pseudomonadota</taxon>
        <taxon>Betaproteobacteria</taxon>
        <taxon>Burkholderiales</taxon>
        <taxon>Alcaligenaceae</taxon>
        <taxon>Alcaligenes</taxon>
    </lineage>
</organism>
<feature type="transmembrane region" description="Helical" evidence="8">
    <location>
        <begin position="309"/>
        <end position="331"/>
    </location>
</feature>
<evidence type="ECO:0000256" key="7">
    <source>
        <dbReference type="ARBA" id="ARBA00023136"/>
    </source>
</evidence>
<comment type="caution">
    <text evidence="10">The sequence shown here is derived from an EMBL/GenBank/DDBJ whole genome shotgun (WGS) entry which is preliminary data.</text>
</comment>
<keyword evidence="5 8" id="KW-0812">Transmembrane</keyword>
<evidence type="ECO:0000256" key="8">
    <source>
        <dbReference type="SAM" id="Phobius"/>
    </source>
</evidence>
<gene>
    <name evidence="10" type="ORF">OSH02_11800</name>
</gene>
<keyword evidence="7 8" id="KW-0472">Membrane</keyword>
<evidence type="ECO:0000259" key="9">
    <source>
        <dbReference type="Pfam" id="PF02366"/>
    </source>
</evidence>
<dbReference type="AlphaFoldDB" id="A0AAW5VQ59"/>
<dbReference type="GO" id="GO:0010041">
    <property type="term" value="P:response to iron(III) ion"/>
    <property type="evidence" value="ECO:0007669"/>
    <property type="project" value="TreeGrafter"/>
</dbReference>
<evidence type="ECO:0000256" key="3">
    <source>
        <dbReference type="ARBA" id="ARBA00022676"/>
    </source>
</evidence>
<evidence type="ECO:0000256" key="5">
    <source>
        <dbReference type="ARBA" id="ARBA00022692"/>
    </source>
</evidence>
<keyword evidence="3" id="KW-0328">Glycosyltransferase</keyword>
<dbReference type="InterPro" id="IPR003342">
    <property type="entry name" value="ArnT-like_N"/>
</dbReference>
<dbReference type="GO" id="GO:0016763">
    <property type="term" value="F:pentosyltransferase activity"/>
    <property type="evidence" value="ECO:0007669"/>
    <property type="project" value="TreeGrafter"/>
</dbReference>
<proteinExistence type="predicted"/>
<evidence type="ECO:0000313" key="10">
    <source>
        <dbReference type="EMBL" id="MCX5566048.1"/>
    </source>
</evidence>
<dbReference type="GO" id="GO:0006493">
    <property type="term" value="P:protein O-linked glycosylation"/>
    <property type="evidence" value="ECO:0007669"/>
    <property type="project" value="InterPro"/>
</dbReference>
<reference evidence="10" key="1">
    <citation type="submission" date="2022-11" db="EMBL/GenBank/DDBJ databases">
        <title>Biodiversity and phylogenetic relationships of bacteria.</title>
        <authorList>
            <person name="Machado R.A.R."/>
            <person name="Bhat A."/>
            <person name="Loulou A."/>
            <person name="Kallel S."/>
        </authorList>
    </citation>
    <scope>NUCLEOTIDE SEQUENCE</scope>
    <source>
        <strain evidence="10">DSM 16503</strain>
    </source>
</reference>
<keyword evidence="6 8" id="KW-1133">Transmembrane helix</keyword>
<evidence type="ECO:0000256" key="6">
    <source>
        <dbReference type="ARBA" id="ARBA00022989"/>
    </source>
</evidence>
<evidence type="ECO:0000256" key="2">
    <source>
        <dbReference type="ARBA" id="ARBA00022475"/>
    </source>
</evidence>
<keyword evidence="4" id="KW-0808">Transferase</keyword>
<dbReference type="GO" id="GO:0009103">
    <property type="term" value="P:lipopolysaccharide biosynthetic process"/>
    <property type="evidence" value="ECO:0007669"/>
    <property type="project" value="UniProtKB-ARBA"/>
</dbReference>
<dbReference type="EMBL" id="JAPKNB010000008">
    <property type="protein sequence ID" value="MCX5566048.1"/>
    <property type="molecule type" value="Genomic_DNA"/>
</dbReference>
<dbReference type="PANTHER" id="PTHR33908">
    <property type="entry name" value="MANNOSYLTRANSFERASE YKCB-RELATED"/>
    <property type="match status" value="1"/>
</dbReference>
<sequence>MLISDRRFILVLVAIALARLFGMSVMPLMDTSEPRYAEVARIMAVTGDWITPWFEPGVPFWGKPPLSFWVQALSIKALGVSEFSVRLPSFIAIAMLLTLVYRVAVICYGRRTAQLATLILSTMVLPLVSAGAVLTDPFLALGITLSMLAFYVAPLRPTLFWRYGFFIGISIGLLSKGPLAPVLIGIAVLPWLVFQHDWRSRLSVFPWLSGLMLMLALSLPWYIAAEVKTPGFLHYFIVGEHFLRFVDSGWNGDLYGTAHERPLGSIWIDFLVASMPWGLAGLILSLYYLISQRREKLSFFFRQSGMTYLVAWAVAAPVFFTLSGNILWTYVLPSLPAVSLLFARAAEPLLNMSLSRYSKFAVVLCLGLVPAASIALGVVSLAEPNRLKTEKALVAAAAEKMKTGSNLYFVESRPFSARFYSRGKAELVPRDQLESIVQTERSGLVAVSNKNDLDFLRKLSVKLNPLFSSRRYNLYEFQWNGEGNF</sequence>
<dbReference type="InterPro" id="IPR050297">
    <property type="entry name" value="LipidA_mod_glycosyltrf_83"/>
</dbReference>